<evidence type="ECO:0000313" key="4">
    <source>
        <dbReference type="Proteomes" id="UP001501803"/>
    </source>
</evidence>
<feature type="compositionally biased region" description="Polar residues" evidence="1">
    <location>
        <begin position="1"/>
        <end position="14"/>
    </location>
</feature>
<reference evidence="4" key="1">
    <citation type="journal article" date="2019" name="Int. J. Syst. Evol. Microbiol.">
        <title>The Global Catalogue of Microorganisms (GCM) 10K type strain sequencing project: providing services to taxonomists for standard genome sequencing and annotation.</title>
        <authorList>
            <consortium name="The Broad Institute Genomics Platform"/>
            <consortium name="The Broad Institute Genome Sequencing Center for Infectious Disease"/>
            <person name="Wu L."/>
            <person name="Ma J."/>
        </authorList>
    </citation>
    <scope>NUCLEOTIDE SEQUENCE [LARGE SCALE GENOMIC DNA]</scope>
    <source>
        <strain evidence="4">JCM 17021</strain>
    </source>
</reference>
<accession>A0ABP7KNG9</accession>
<dbReference type="EMBL" id="BAABCN010000008">
    <property type="protein sequence ID" value="GAA3883783.1"/>
    <property type="molecule type" value="Genomic_DNA"/>
</dbReference>
<feature type="transmembrane region" description="Helical" evidence="2">
    <location>
        <begin position="76"/>
        <end position="100"/>
    </location>
</feature>
<dbReference type="RefSeq" id="WP_345067702.1">
    <property type="nucleotide sequence ID" value="NZ_BAABCN010000008.1"/>
</dbReference>
<feature type="transmembrane region" description="Helical" evidence="2">
    <location>
        <begin position="31"/>
        <end position="64"/>
    </location>
</feature>
<protein>
    <recommendedName>
        <fullName evidence="5">DUF4190 domain-containing protein</fullName>
    </recommendedName>
</protein>
<dbReference type="Proteomes" id="UP001501803">
    <property type="component" value="Unassembled WGS sequence"/>
</dbReference>
<proteinExistence type="predicted"/>
<evidence type="ECO:0000256" key="1">
    <source>
        <dbReference type="SAM" id="MobiDB-lite"/>
    </source>
</evidence>
<feature type="region of interest" description="Disordered" evidence="1">
    <location>
        <begin position="1"/>
        <end position="23"/>
    </location>
</feature>
<evidence type="ECO:0008006" key="5">
    <source>
        <dbReference type="Google" id="ProtNLM"/>
    </source>
</evidence>
<comment type="caution">
    <text evidence="3">The sequence shown here is derived from an EMBL/GenBank/DDBJ whole genome shotgun (WGS) entry which is preliminary data.</text>
</comment>
<organism evidence="3 4">
    <name type="scientific">Leifsonia kafniensis</name>
    <dbReference type="NCBI Taxonomy" id="475957"/>
    <lineage>
        <taxon>Bacteria</taxon>
        <taxon>Bacillati</taxon>
        <taxon>Actinomycetota</taxon>
        <taxon>Actinomycetes</taxon>
        <taxon>Micrococcales</taxon>
        <taxon>Microbacteriaceae</taxon>
        <taxon>Leifsonia</taxon>
    </lineage>
</organism>
<sequence length="298" mass="31079">MSYPAQSEFTQPQFEQRPESPAPQSPVGGLAIAALIVGGSAFVLGWMIGVGFVLGLAGIVLGILALRTTSGRVFGVIGLVLSAIATLTNIVAMFVFAVFLGGSLSLFADGVSAEFGDAQSALTFAPVSTPCYGFDGPAHYVNNLPEADVAACASRLELWGEVTPDGEVLSTGVGAIFGTVGVEPIRVQTSDAMTPADTVDEMVQALSLDYLPAMGTVESLLEPITLDGVAANLTRIDSDAEFTELKAVITARAPAAYQTANGPVQYFVISVVLPDEVGQTDADEERILSELISTWTWQ</sequence>
<gene>
    <name evidence="3" type="ORF">GCM10022381_27460</name>
</gene>
<evidence type="ECO:0000256" key="2">
    <source>
        <dbReference type="SAM" id="Phobius"/>
    </source>
</evidence>
<name>A0ABP7KNG9_9MICO</name>
<keyword evidence="4" id="KW-1185">Reference proteome</keyword>
<evidence type="ECO:0000313" key="3">
    <source>
        <dbReference type="EMBL" id="GAA3883783.1"/>
    </source>
</evidence>
<keyword evidence="2" id="KW-1133">Transmembrane helix</keyword>
<keyword evidence="2" id="KW-0472">Membrane</keyword>
<keyword evidence="2" id="KW-0812">Transmembrane</keyword>